<keyword evidence="4 9" id="KW-0645">Protease</keyword>
<dbReference type="GO" id="GO:0005615">
    <property type="term" value="C:extracellular space"/>
    <property type="evidence" value="ECO:0007669"/>
    <property type="project" value="TreeGrafter"/>
</dbReference>
<feature type="signal peptide" evidence="11">
    <location>
        <begin position="1"/>
        <end position="23"/>
    </location>
</feature>
<dbReference type="InterPro" id="IPR050131">
    <property type="entry name" value="Peptidase_S8_subtilisin-like"/>
</dbReference>
<evidence type="ECO:0000259" key="14">
    <source>
        <dbReference type="Pfam" id="PF06280"/>
    </source>
</evidence>
<comment type="similarity">
    <text evidence="1 9 10">Belongs to the peptidase S8 family.</text>
</comment>
<evidence type="ECO:0000256" key="2">
    <source>
        <dbReference type="ARBA" id="ARBA00022512"/>
    </source>
</evidence>
<dbReference type="Proteomes" id="UP000654370">
    <property type="component" value="Unassembled WGS sequence"/>
</dbReference>
<keyword evidence="6 9" id="KW-0378">Hydrolase</keyword>
<evidence type="ECO:0000259" key="12">
    <source>
        <dbReference type="Pfam" id="PF00082"/>
    </source>
</evidence>
<evidence type="ECO:0000259" key="13">
    <source>
        <dbReference type="Pfam" id="PF02225"/>
    </source>
</evidence>
<evidence type="ECO:0000256" key="8">
    <source>
        <dbReference type="PIRSR" id="PIRSR615500-1"/>
    </source>
</evidence>
<reference evidence="15" key="1">
    <citation type="submission" date="2020-12" db="EMBL/GenBank/DDBJ databases">
        <title>Metabolic potential, ecology and presence of endohyphal bacteria is reflected in genomic diversity of Mucoromycotina.</title>
        <authorList>
            <person name="Muszewska A."/>
            <person name="Okrasinska A."/>
            <person name="Steczkiewicz K."/>
            <person name="Drgas O."/>
            <person name="Orlowska M."/>
            <person name="Perlinska-Lenart U."/>
            <person name="Aleksandrzak-Piekarczyk T."/>
            <person name="Szatraj K."/>
            <person name="Zielenkiewicz U."/>
            <person name="Pilsyk S."/>
            <person name="Malc E."/>
            <person name="Mieczkowski P."/>
            <person name="Kruszewska J.S."/>
            <person name="Biernat P."/>
            <person name="Pawlowska J."/>
        </authorList>
    </citation>
    <scope>NUCLEOTIDE SEQUENCE</scope>
    <source>
        <strain evidence="15">WA0000067209</strain>
    </source>
</reference>
<evidence type="ECO:0000313" key="16">
    <source>
        <dbReference type="Proteomes" id="UP000654370"/>
    </source>
</evidence>
<dbReference type="CDD" id="cd02133">
    <property type="entry name" value="PA_C5a_like"/>
    <property type="match status" value="1"/>
</dbReference>
<accession>A0A8H7PYS4</accession>
<dbReference type="SUPFAM" id="SSF52025">
    <property type="entry name" value="PA domain"/>
    <property type="match status" value="1"/>
</dbReference>
<gene>
    <name evidence="15" type="ORF">INT43_007132</name>
</gene>
<dbReference type="InterPro" id="IPR036852">
    <property type="entry name" value="Peptidase_S8/S53_dom_sf"/>
</dbReference>
<dbReference type="InterPro" id="IPR023828">
    <property type="entry name" value="Peptidase_S8_Ser-AS"/>
</dbReference>
<dbReference type="InterPro" id="IPR000209">
    <property type="entry name" value="Peptidase_S8/S53_dom"/>
</dbReference>
<feature type="active site" description="Charge relay system" evidence="8 9">
    <location>
        <position position="200"/>
    </location>
</feature>
<keyword evidence="5 11" id="KW-0732">Signal</keyword>
<evidence type="ECO:0000256" key="3">
    <source>
        <dbReference type="ARBA" id="ARBA00022525"/>
    </source>
</evidence>
<organism evidence="15 16">
    <name type="scientific">Mortierella isabellina</name>
    <name type="common">Filamentous fungus</name>
    <name type="synonym">Umbelopsis isabellina</name>
    <dbReference type="NCBI Taxonomy" id="91625"/>
    <lineage>
        <taxon>Eukaryota</taxon>
        <taxon>Fungi</taxon>
        <taxon>Fungi incertae sedis</taxon>
        <taxon>Mucoromycota</taxon>
        <taxon>Mucoromycotina</taxon>
        <taxon>Umbelopsidomycetes</taxon>
        <taxon>Umbelopsidales</taxon>
        <taxon>Umbelopsidaceae</taxon>
        <taxon>Umbelopsis</taxon>
    </lineage>
</organism>
<dbReference type="CDD" id="cd07489">
    <property type="entry name" value="Peptidases_S8_5"/>
    <property type="match status" value="1"/>
</dbReference>
<dbReference type="Pfam" id="PF06280">
    <property type="entry name" value="fn3_5"/>
    <property type="match status" value="1"/>
</dbReference>
<dbReference type="GO" id="GO:0004252">
    <property type="term" value="F:serine-type endopeptidase activity"/>
    <property type="evidence" value="ECO:0007669"/>
    <property type="project" value="UniProtKB-UniRule"/>
</dbReference>
<dbReference type="PROSITE" id="PS00137">
    <property type="entry name" value="SUBTILASE_HIS"/>
    <property type="match status" value="1"/>
</dbReference>
<keyword evidence="2" id="KW-0134">Cell wall</keyword>
<dbReference type="GO" id="GO:0016020">
    <property type="term" value="C:membrane"/>
    <property type="evidence" value="ECO:0007669"/>
    <property type="project" value="InterPro"/>
</dbReference>
<dbReference type="EMBL" id="JAEPQZ010000004">
    <property type="protein sequence ID" value="KAG2182205.1"/>
    <property type="molecule type" value="Genomic_DNA"/>
</dbReference>
<feature type="chain" id="PRO_5034440225" evidence="11">
    <location>
        <begin position="24"/>
        <end position="872"/>
    </location>
</feature>
<keyword evidence="16" id="KW-1185">Reference proteome</keyword>
<dbReference type="InterPro" id="IPR022398">
    <property type="entry name" value="Peptidase_S8_His-AS"/>
</dbReference>
<dbReference type="InterPro" id="IPR015500">
    <property type="entry name" value="Peptidase_S8_subtilisin-rel"/>
</dbReference>
<feature type="domain" description="PA" evidence="13">
    <location>
        <begin position="353"/>
        <end position="434"/>
    </location>
</feature>
<dbReference type="Pfam" id="PF00082">
    <property type="entry name" value="Peptidase_S8"/>
    <property type="match status" value="1"/>
</dbReference>
<keyword evidence="7 9" id="KW-0720">Serine protease</keyword>
<dbReference type="PRINTS" id="PR00723">
    <property type="entry name" value="SUBTILISIN"/>
</dbReference>
<dbReference type="Gene3D" id="3.40.50.200">
    <property type="entry name" value="Peptidase S8/S53 domain"/>
    <property type="match status" value="1"/>
</dbReference>
<dbReference type="OrthoDB" id="206201at2759"/>
<evidence type="ECO:0000256" key="9">
    <source>
        <dbReference type="PROSITE-ProRule" id="PRU01240"/>
    </source>
</evidence>
<evidence type="ECO:0000256" key="6">
    <source>
        <dbReference type="ARBA" id="ARBA00022801"/>
    </source>
</evidence>
<dbReference type="InterPro" id="IPR034187">
    <property type="entry name" value="Peptidases_S8_5"/>
</dbReference>
<comment type="caution">
    <text evidence="15">The sequence shown here is derived from an EMBL/GenBank/DDBJ whole genome shotgun (WGS) entry which is preliminary data.</text>
</comment>
<keyword evidence="3" id="KW-0964">Secreted</keyword>
<dbReference type="InterPro" id="IPR046450">
    <property type="entry name" value="PA_dom_sf"/>
</dbReference>
<dbReference type="Gene3D" id="3.50.30.30">
    <property type="match status" value="1"/>
</dbReference>
<feature type="domain" description="Peptidase S8/S53" evidence="12">
    <location>
        <begin position="141"/>
        <end position="548"/>
    </location>
</feature>
<feature type="domain" description="C5a peptidase/Subtilisin-like protease SBT2-like Fn3-like" evidence="14">
    <location>
        <begin position="594"/>
        <end position="701"/>
    </location>
</feature>
<feature type="active site" description="Charge relay system" evidence="8 9">
    <location>
        <position position="506"/>
    </location>
</feature>
<dbReference type="SUPFAM" id="SSF52743">
    <property type="entry name" value="Subtilisin-like"/>
    <property type="match status" value="1"/>
</dbReference>
<dbReference type="InterPro" id="IPR010435">
    <property type="entry name" value="C5a/SBT2-like_Fn3"/>
</dbReference>
<dbReference type="InterPro" id="IPR023827">
    <property type="entry name" value="Peptidase_S8_Asp-AS"/>
</dbReference>
<feature type="active site" description="Charge relay system" evidence="8 9">
    <location>
        <position position="150"/>
    </location>
</feature>
<dbReference type="PANTHER" id="PTHR43806">
    <property type="entry name" value="PEPTIDASE S8"/>
    <property type="match status" value="1"/>
</dbReference>
<evidence type="ECO:0000256" key="5">
    <source>
        <dbReference type="ARBA" id="ARBA00022729"/>
    </source>
</evidence>
<dbReference type="PROSITE" id="PS00136">
    <property type="entry name" value="SUBTILASE_ASP"/>
    <property type="match status" value="1"/>
</dbReference>
<dbReference type="PROSITE" id="PS51892">
    <property type="entry name" value="SUBTILASE"/>
    <property type="match status" value="1"/>
</dbReference>
<dbReference type="AlphaFoldDB" id="A0A8H7PYS4"/>
<evidence type="ECO:0000256" key="4">
    <source>
        <dbReference type="ARBA" id="ARBA00022670"/>
    </source>
</evidence>
<evidence type="ECO:0000256" key="1">
    <source>
        <dbReference type="ARBA" id="ARBA00011073"/>
    </source>
</evidence>
<evidence type="ECO:0000256" key="7">
    <source>
        <dbReference type="ARBA" id="ARBA00022825"/>
    </source>
</evidence>
<dbReference type="PANTHER" id="PTHR43806:SF66">
    <property type="entry name" value="SERIN ENDOPEPTIDASE"/>
    <property type="match status" value="1"/>
</dbReference>
<protein>
    <submittedName>
        <fullName evidence="15">Uncharacterized protein</fullName>
    </submittedName>
</protein>
<dbReference type="Gene3D" id="2.60.40.1710">
    <property type="entry name" value="Subtilisin-like superfamily"/>
    <property type="match status" value="1"/>
</dbReference>
<evidence type="ECO:0000256" key="11">
    <source>
        <dbReference type="SAM" id="SignalP"/>
    </source>
</evidence>
<dbReference type="PROSITE" id="PS00138">
    <property type="entry name" value="SUBTILASE_SER"/>
    <property type="match status" value="1"/>
</dbReference>
<dbReference type="Pfam" id="PF02225">
    <property type="entry name" value="PA"/>
    <property type="match status" value="1"/>
</dbReference>
<evidence type="ECO:0000256" key="10">
    <source>
        <dbReference type="RuleBase" id="RU003355"/>
    </source>
</evidence>
<dbReference type="GO" id="GO:0006508">
    <property type="term" value="P:proteolysis"/>
    <property type="evidence" value="ECO:0007669"/>
    <property type="project" value="UniProtKB-KW"/>
</dbReference>
<proteinExistence type="inferred from homology"/>
<dbReference type="InterPro" id="IPR003137">
    <property type="entry name" value="PA_domain"/>
</dbReference>
<name>A0A8H7PYS4_MORIS</name>
<evidence type="ECO:0000313" key="15">
    <source>
        <dbReference type="EMBL" id="KAG2182205.1"/>
    </source>
</evidence>
<sequence>MKRFQAALLCLLVCLLNISNVLSESPKIIHNAFVIEFNHVPTKRHLSKRRNHLYKRLNNENIKHLVRHEFKYMNAVSIEVDKPSHALEYIQSLHDVKRVWPVSLVSKPAVQLEEDGDSGSLIAANNMTGVYTVQNTLGLTGKGMKVGVIDTGIDYTHPALGGCFGPSCRVAYGHDFVGDKYDGTNANTEGPDPRDNCNGHGTHVAGIIGARDPESGFVGVAPDVTFGAYRIFGCTGSTADDIIMKAMEMAFDDGMDIINLSLGDQGWAESPTATLGNILAEKGMAVSAAAGNAGDKGIFEVGAPAVGRRVVSVASVDNSKVLEYAIVVNGEDFSYVTESGKPLTGPSVSIVATSKAPNTNGDACQPLAMNITGKYALISRGGCLFDEKAANAQNAGASGVIIYNNEVGQLTPAVHDSKIKIPVAGLSKDDGLQLLKILTSSSDIKVEIPKEQHSFSLPTGGLISTFSSWGLAADLDIKPEISAPGGQIFSTFPVALGSYATLSGTSMACPHISGIMALIRMARGGGRTLDTATLRALIMNNAKPFKVYQNDYLDSVARQGAGLVNVEQAINTQLLIEPQSIPLGDKSHLASQDEYKIVLENLGVEAAEFQLSHLAAASVEAYKITKYSQGSLPLNKPDYIFDPESEATVDFETSTVTVPAKSKLDVKVKIHPPALPSALSIYSGYIVVQDSRNGYESHIPYAGFTGSLSDIHVLFQNTTSPMVEISDDFVSATKPATLHFQLASASAIVVIDVVSSANTTQSLGMIPGGYEQFLGRNDVYDPKDLLGLEWYGTIAESPEAAVSRNKLAPSLFGLETLPTSTDKPMLMLNMPGTKPLPNGQYHIRVSALRTYGNPKNPQDFDTWLSQLLEVRN</sequence>